<evidence type="ECO:0000256" key="6">
    <source>
        <dbReference type="ARBA" id="ARBA00022801"/>
    </source>
</evidence>
<evidence type="ECO:0000256" key="1">
    <source>
        <dbReference type="ARBA" id="ARBA00006139"/>
    </source>
</evidence>
<dbReference type="InterPro" id="IPR001872">
    <property type="entry name" value="Peptidase_A8"/>
</dbReference>
<keyword evidence="7 9" id="KW-1133">Transmembrane helix</keyword>
<dbReference type="NCBIfam" id="NF011369">
    <property type="entry name" value="PRK14788.1"/>
    <property type="match status" value="1"/>
</dbReference>
<gene>
    <name evidence="9" type="primary">lspA</name>
    <name evidence="11" type="ORF">DP923_04185</name>
</gene>
<accession>A0A364RIU2</accession>
<comment type="subcellular location">
    <subcellularLocation>
        <location evidence="9">Cell membrane</location>
        <topology evidence="9">Multi-pass membrane protein</topology>
    </subcellularLocation>
</comment>
<reference evidence="11 12" key="1">
    <citation type="submission" date="2018-06" db="EMBL/GenBank/DDBJ databases">
        <authorList>
            <person name="Liu Z.-W."/>
        </authorList>
    </citation>
    <scope>NUCLEOTIDE SEQUENCE [LARGE SCALE GENOMIC DNA]</scope>
    <source>
        <strain evidence="11 12">2b14</strain>
    </source>
</reference>
<evidence type="ECO:0000256" key="10">
    <source>
        <dbReference type="RuleBase" id="RU004181"/>
    </source>
</evidence>
<dbReference type="OrthoDB" id="9810259at2"/>
<keyword evidence="3 9" id="KW-0645">Protease</keyword>
<dbReference type="PRINTS" id="PR00781">
    <property type="entry name" value="LIPOSIGPTASE"/>
</dbReference>
<dbReference type="AlphaFoldDB" id="A0A364RIU2"/>
<protein>
    <recommendedName>
        <fullName evidence="9">Lipoprotein signal peptidase</fullName>
        <ecNumber evidence="9">3.4.23.36</ecNumber>
    </recommendedName>
    <alternativeName>
        <fullName evidence="9">Prolipoprotein signal peptidase</fullName>
    </alternativeName>
    <alternativeName>
        <fullName evidence="9">Signal peptidase II</fullName>
        <shortName evidence="9">SPase II</shortName>
    </alternativeName>
</protein>
<comment type="pathway">
    <text evidence="9">Protein modification; lipoprotein biosynthesis (signal peptide cleavage).</text>
</comment>
<dbReference type="RefSeq" id="WP_112304531.1">
    <property type="nucleotide sequence ID" value="NZ_QMDV01000001.1"/>
</dbReference>
<dbReference type="HAMAP" id="MF_00161">
    <property type="entry name" value="LspA"/>
    <property type="match status" value="1"/>
</dbReference>
<sequence>MKYWKYYLAAFIIILIDQAVKLIVHYNMEMGMPGEIHLIGDWAKLHYTLNPGMAFGVELGSEYGKLILTLFRLVAMFGISYYLYYLVKHHAPTGLIWCIALILGGAIGNLIDSTFYGVWFDNAPYGSSTPWFHGQVIDMFYLDIWEGIVPNWVPLLGGKPMSLWPIFNVADSAIFIGVLLILFNQKRFFGEHEEEKSNNPESVGLQQSL</sequence>
<keyword evidence="4 9" id="KW-0812">Transmembrane</keyword>
<feature type="transmembrane region" description="Helical" evidence="9">
    <location>
        <begin position="66"/>
        <end position="87"/>
    </location>
</feature>
<keyword evidence="11" id="KW-0449">Lipoprotein</keyword>
<comment type="similarity">
    <text evidence="1 9 10">Belongs to the peptidase A8 family.</text>
</comment>
<feature type="transmembrane region" description="Helical" evidence="9">
    <location>
        <begin position="162"/>
        <end position="183"/>
    </location>
</feature>
<keyword evidence="8 9" id="KW-0472">Membrane</keyword>
<proteinExistence type="inferred from homology"/>
<evidence type="ECO:0000256" key="2">
    <source>
        <dbReference type="ARBA" id="ARBA00022475"/>
    </source>
</evidence>
<dbReference type="GO" id="GO:0005886">
    <property type="term" value="C:plasma membrane"/>
    <property type="evidence" value="ECO:0007669"/>
    <property type="project" value="UniProtKB-SubCell"/>
</dbReference>
<feature type="active site" evidence="9">
    <location>
        <position position="171"/>
    </location>
</feature>
<dbReference type="GO" id="GO:0004190">
    <property type="term" value="F:aspartic-type endopeptidase activity"/>
    <property type="evidence" value="ECO:0007669"/>
    <property type="project" value="UniProtKB-UniRule"/>
</dbReference>
<evidence type="ECO:0000256" key="9">
    <source>
        <dbReference type="HAMAP-Rule" id="MF_00161"/>
    </source>
</evidence>
<comment type="function">
    <text evidence="9">This protein specifically catalyzes the removal of signal peptides from prolipoproteins.</text>
</comment>
<feature type="transmembrane region" description="Helical" evidence="9">
    <location>
        <begin position="94"/>
        <end position="111"/>
    </location>
</feature>
<evidence type="ECO:0000256" key="5">
    <source>
        <dbReference type="ARBA" id="ARBA00022750"/>
    </source>
</evidence>
<evidence type="ECO:0000256" key="4">
    <source>
        <dbReference type="ARBA" id="ARBA00022692"/>
    </source>
</evidence>
<dbReference type="Pfam" id="PF01252">
    <property type="entry name" value="Peptidase_A8"/>
    <property type="match status" value="1"/>
</dbReference>
<keyword evidence="2 9" id="KW-1003">Cell membrane</keyword>
<organism evidence="11 12">
    <name type="scientific">Pontibacter arcticus</name>
    <dbReference type="NCBI Taxonomy" id="2080288"/>
    <lineage>
        <taxon>Bacteria</taxon>
        <taxon>Pseudomonadati</taxon>
        <taxon>Bacteroidota</taxon>
        <taxon>Cytophagia</taxon>
        <taxon>Cytophagales</taxon>
        <taxon>Hymenobacteraceae</taxon>
        <taxon>Pontibacter</taxon>
    </lineage>
</organism>
<dbReference type="PANTHER" id="PTHR33695:SF1">
    <property type="entry name" value="LIPOPROTEIN SIGNAL PEPTIDASE"/>
    <property type="match status" value="1"/>
</dbReference>
<evidence type="ECO:0000256" key="8">
    <source>
        <dbReference type="ARBA" id="ARBA00023136"/>
    </source>
</evidence>
<keyword evidence="5 9" id="KW-0064">Aspartyl protease</keyword>
<dbReference type="GO" id="GO:0006508">
    <property type="term" value="P:proteolysis"/>
    <property type="evidence" value="ECO:0007669"/>
    <property type="project" value="UniProtKB-KW"/>
</dbReference>
<evidence type="ECO:0000313" key="11">
    <source>
        <dbReference type="EMBL" id="RAU84250.1"/>
    </source>
</evidence>
<evidence type="ECO:0000256" key="3">
    <source>
        <dbReference type="ARBA" id="ARBA00022670"/>
    </source>
</evidence>
<dbReference type="EMBL" id="QMDV01000001">
    <property type="protein sequence ID" value="RAU84250.1"/>
    <property type="molecule type" value="Genomic_DNA"/>
</dbReference>
<dbReference type="UniPathway" id="UPA00665"/>
<evidence type="ECO:0000256" key="7">
    <source>
        <dbReference type="ARBA" id="ARBA00022989"/>
    </source>
</evidence>
<evidence type="ECO:0000313" key="12">
    <source>
        <dbReference type="Proteomes" id="UP000251692"/>
    </source>
</evidence>
<feature type="active site" evidence="9">
    <location>
        <position position="138"/>
    </location>
</feature>
<reference evidence="11 12" key="2">
    <citation type="submission" date="2018-07" db="EMBL/GenBank/DDBJ databases">
        <title>Pontibacter sp. 2b14 genomic sequence and assembly.</title>
        <authorList>
            <person name="Du Z.-J."/>
        </authorList>
    </citation>
    <scope>NUCLEOTIDE SEQUENCE [LARGE SCALE GENOMIC DNA]</scope>
    <source>
        <strain evidence="11 12">2b14</strain>
    </source>
</reference>
<dbReference type="EC" id="3.4.23.36" evidence="9"/>
<dbReference type="Proteomes" id="UP000251692">
    <property type="component" value="Unassembled WGS sequence"/>
</dbReference>
<feature type="transmembrane region" description="Helical" evidence="9">
    <location>
        <begin position="7"/>
        <end position="28"/>
    </location>
</feature>
<name>A0A364RIU2_9BACT</name>
<keyword evidence="12" id="KW-1185">Reference proteome</keyword>
<comment type="caution">
    <text evidence="11">The sequence shown here is derived from an EMBL/GenBank/DDBJ whole genome shotgun (WGS) entry which is preliminary data.</text>
</comment>
<keyword evidence="6 9" id="KW-0378">Hydrolase</keyword>
<dbReference type="PANTHER" id="PTHR33695">
    <property type="entry name" value="LIPOPROTEIN SIGNAL PEPTIDASE"/>
    <property type="match status" value="1"/>
</dbReference>
<comment type="catalytic activity">
    <reaction evidence="9">
        <text>Release of signal peptides from bacterial membrane prolipoproteins. Hydrolyzes -Xaa-Yaa-Zaa-|-(S,diacylglyceryl)Cys-, in which Xaa is hydrophobic (preferably Leu), and Yaa (Ala or Ser) and Zaa (Gly or Ala) have small, neutral side chains.</text>
        <dbReference type="EC" id="3.4.23.36"/>
    </reaction>
</comment>